<reference evidence="1" key="1">
    <citation type="submission" date="2021-06" db="EMBL/GenBank/DDBJ databases">
        <authorList>
            <person name="Kallberg Y."/>
            <person name="Tangrot J."/>
            <person name="Rosling A."/>
        </authorList>
    </citation>
    <scope>NUCLEOTIDE SEQUENCE</scope>
    <source>
        <strain evidence="1">AZ414A</strain>
    </source>
</reference>
<dbReference type="Pfam" id="PF14441">
    <property type="entry name" value="OTT_1508_deam"/>
    <property type="match status" value="1"/>
</dbReference>
<dbReference type="OrthoDB" id="2324273at2759"/>
<evidence type="ECO:0000313" key="2">
    <source>
        <dbReference type="Proteomes" id="UP000789706"/>
    </source>
</evidence>
<dbReference type="InterPro" id="IPR027796">
    <property type="entry name" value="OTT_1508_deam-like"/>
</dbReference>
<name>A0A9N9AE19_9GLOM</name>
<keyword evidence="2" id="KW-1185">Reference proteome</keyword>
<comment type="caution">
    <text evidence="1">The sequence shown here is derived from an EMBL/GenBank/DDBJ whole genome shotgun (WGS) entry which is preliminary data.</text>
</comment>
<proteinExistence type="predicted"/>
<gene>
    <name evidence="1" type="ORF">DEBURN_LOCUS5865</name>
</gene>
<dbReference type="EMBL" id="CAJVPK010000551">
    <property type="protein sequence ID" value="CAG8525222.1"/>
    <property type="molecule type" value="Genomic_DNA"/>
</dbReference>
<sequence length="446" mass="52114">MEEKTLYSKIHLNSASSPQSSYQMRDNKTFKMKEEELYSKAHVAGCIKYVVDKESDEDVELTANDKFSCNLATMLARDKEVVAVNLKTYSNSCIIYISKNNAWFKEDVEYIEKIQIYLRSISKYEPMTWFEALRKDETSALCYEVMKYCSSKFDSRYGKLKKDLIDGKEEQHVKSFTEYISNYTKNIDEEGRLAISQMCCFYYKGNKDKNIPKIFLKHIKEVGSYVGSFINITDCACNQKYKTLFSQVKLHRLNPDIIHKPICSWKSIIHKLIPNSKTYQGFKEACLNDRIISERLIRTYDSIERLDLENINKHIYLHAELNIVSNIINQKIKTRSFIAVSKKCCFLCELYIKFAQQQGYNIVISGAHKKIYHAWKHPDTIDVTFKRNSQTYILKELDQIIMEEIKRYIDLRSRSDSDAGSVDSHIIEDIDDFSAYAEFKSIAKSE</sequence>
<organism evidence="1 2">
    <name type="scientific">Diversispora eburnea</name>
    <dbReference type="NCBI Taxonomy" id="1213867"/>
    <lineage>
        <taxon>Eukaryota</taxon>
        <taxon>Fungi</taxon>
        <taxon>Fungi incertae sedis</taxon>
        <taxon>Mucoromycota</taxon>
        <taxon>Glomeromycotina</taxon>
        <taxon>Glomeromycetes</taxon>
        <taxon>Diversisporales</taxon>
        <taxon>Diversisporaceae</taxon>
        <taxon>Diversispora</taxon>
    </lineage>
</organism>
<protein>
    <submittedName>
        <fullName evidence="1">394_t:CDS:1</fullName>
    </submittedName>
</protein>
<dbReference type="Proteomes" id="UP000789706">
    <property type="component" value="Unassembled WGS sequence"/>
</dbReference>
<evidence type="ECO:0000313" key="1">
    <source>
        <dbReference type="EMBL" id="CAG8525222.1"/>
    </source>
</evidence>
<dbReference type="AlphaFoldDB" id="A0A9N9AE19"/>
<accession>A0A9N9AE19</accession>